<feature type="transmembrane region" description="Helical" evidence="1">
    <location>
        <begin position="220"/>
        <end position="241"/>
    </location>
</feature>
<dbReference type="AlphaFoldDB" id="A0A919NG49"/>
<comment type="caution">
    <text evidence="2">The sequence shown here is derived from an EMBL/GenBank/DDBJ whole genome shotgun (WGS) entry which is preliminary data.</text>
</comment>
<keyword evidence="1" id="KW-0812">Transmembrane</keyword>
<keyword evidence="3" id="KW-1185">Reference proteome</keyword>
<evidence type="ECO:0000313" key="3">
    <source>
        <dbReference type="Proteomes" id="UP000623608"/>
    </source>
</evidence>
<organism evidence="2 3">
    <name type="scientific">Paractinoplanes tereljensis</name>
    <dbReference type="NCBI Taxonomy" id="571912"/>
    <lineage>
        <taxon>Bacteria</taxon>
        <taxon>Bacillati</taxon>
        <taxon>Actinomycetota</taxon>
        <taxon>Actinomycetes</taxon>
        <taxon>Micromonosporales</taxon>
        <taxon>Micromonosporaceae</taxon>
        <taxon>Paractinoplanes</taxon>
    </lineage>
</organism>
<dbReference type="RefSeq" id="WP_203798335.1">
    <property type="nucleotide sequence ID" value="NZ_BOMY01000002.1"/>
</dbReference>
<reference evidence="2" key="1">
    <citation type="submission" date="2021-01" db="EMBL/GenBank/DDBJ databases">
        <title>Whole genome shotgun sequence of Actinoplanes tereljensis NBRC 105297.</title>
        <authorList>
            <person name="Komaki H."/>
            <person name="Tamura T."/>
        </authorList>
    </citation>
    <scope>NUCLEOTIDE SEQUENCE</scope>
    <source>
        <strain evidence="2">NBRC 105297</strain>
    </source>
</reference>
<name>A0A919NG49_9ACTN</name>
<keyword evidence="1" id="KW-1133">Transmembrane helix</keyword>
<dbReference type="EMBL" id="BOMY01000002">
    <property type="protein sequence ID" value="GIF17843.1"/>
    <property type="molecule type" value="Genomic_DNA"/>
</dbReference>
<evidence type="ECO:0000256" key="1">
    <source>
        <dbReference type="SAM" id="Phobius"/>
    </source>
</evidence>
<sequence length="325" mass="35320">MEAFSATPSDAQIRSVARRLLRGRTWFCLFFGLIIVGYAGLLAASGNVGIALIIGVLGPLFAVGVPPLAVLRATRRMRPQLARPRTYRFNEDGMRSTVESADSLVRWSAVDTLDELRPDVLLLRAQRVPMPVFTDQLSPEARTELIAFIRAHLSAESPATIPPPETADGPHFTFSAAPSPAQISAGVRRILRVRLLLFVAFGLLVLAYGLVAAAKAGPAVAAFFLVVGPLIAVVVPVLALWRATAGVRPQFAHPRTYRFDADGVRITEPNSAGLIRWAALDKLEVPSADLLVLRVNKRVRLLIFTDQLTPDIRADLVAFVRTHTA</sequence>
<feature type="transmembrane region" description="Helical" evidence="1">
    <location>
        <begin position="195"/>
        <end position="214"/>
    </location>
</feature>
<proteinExistence type="predicted"/>
<feature type="transmembrane region" description="Helical" evidence="1">
    <location>
        <begin position="50"/>
        <end position="71"/>
    </location>
</feature>
<keyword evidence="1" id="KW-0472">Membrane</keyword>
<protein>
    <recommendedName>
        <fullName evidence="4">YcxB-like protein domain-containing protein</fullName>
    </recommendedName>
</protein>
<accession>A0A919NG49</accession>
<gene>
    <name evidence="2" type="ORF">Ate02nite_05730</name>
</gene>
<dbReference type="Proteomes" id="UP000623608">
    <property type="component" value="Unassembled WGS sequence"/>
</dbReference>
<evidence type="ECO:0000313" key="2">
    <source>
        <dbReference type="EMBL" id="GIF17843.1"/>
    </source>
</evidence>
<evidence type="ECO:0008006" key="4">
    <source>
        <dbReference type="Google" id="ProtNLM"/>
    </source>
</evidence>
<feature type="transmembrane region" description="Helical" evidence="1">
    <location>
        <begin position="26"/>
        <end position="44"/>
    </location>
</feature>